<feature type="region of interest" description="Disordered" evidence="1">
    <location>
        <begin position="315"/>
        <end position="348"/>
    </location>
</feature>
<dbReference type="EMBL" id="ML210151">
    <property type="protein sequence ID" value="TFK29070.1"/>
    <property type="molecule type" value="Genomic_DNA"/>
</dbReference>
<reference evidence="2 3" key="1">
    <citation type="journal article" date="2019" name="Nat. Ecol. Evol.">
        <title>Megaphylogeny resolves global patterns of mushroom evolution.</title>
        <authorList>
            <person name="Varga T."/>
            <person name="Krizsan K."/>
            <person name="Foldi C."/>
            <person name="Dima B."/>
            <person name="Sanchez-Garcia M."/>
            <person name="Sanchez-Ramirez S."/>
            <person name="Szollosi G.J."/>
            <person name="Szarkandi J.G."/>
            <person name="Papp V."/>
            <person name="Albert L."/>
            <person name="Andreopoulos W."/>
            <person name="Angelini C."/>
            <person name="Antonin V."/>
            <person name="Barry K.W."/>
            <person name="Bougher N.L."/>
            <person name="Buchanan P."/>
            <person name="Buyck B."/>
            <person name="Bense V."/>
            <person name="Catcheside P."/>
            <person name="Chovatia M."/>
            <person name="Cooper J."/>
            <person name="Damon W."/>
            <person name="Desjardin D."/>
            <person name="Finy P."/>
            <person name="Geml J."/>
            <person name="Haridas S."/>
            <person name="Hughes K."/>
            <person name="Justo A."/>
            <person name="Karasinski D."/>
            <person name="Kautmanova I."/>
            <person name="Kiss B."/>
            <person name="Kocsube S."/>
            <person name="Kotiranta H."/>
            <person name="LaButti K.M."/>
            <person name="Lechner B.E."/>
            <person name="Liimatainen K."/>
            <person name="Lipzen A."/>
            <person name="Lukacs Z."/>
            <person name="Mihaltcheva S."/>
            <person name="Morgado L.N."/>
            <person name="Niskanen T."/>
            <person name="Noordeloos M.E."/>
            <person name="Ohm R.A."/>
            <person name="Ortiz-Santana B."/>
            <person name="Ovrebo C."/>
            <person name="Racz N."/>
            <person name="Riley R."/>
            <person name="Savchenko A."/>
            <person name="Shiryaev A."/>
            <person name="Soop K."/>
            <person name="Spirin V."/>
            <person name="Szebenyi C."/>
            <person name="Tomsovsky M."/>
            <person name="Tulloss R.E."/>
            <person name="Uehling J."/>
            <person name="Grigoriev I.V."/>
            <person name="Vagvolgyi C."/>
            <person name="Papp T."/>
            <person name="Martin F.M."/>
            <person name="Miettinen O."/>
            <person name="Hibbett D.S."/>
            <person name="Nagy L.G."/>
        </authorList>
    </citation>
    <scope>NUCLEOTIDE SEQUENCE [LARGE SCALE GENOMIC DNA]</scope>
    <source>
        <strain evidence="2 3">CBS 121175</strain>
    </source>
</reference>
<feature type="region of interest" description="Disordered" evidence="1">
    <location>
        <begin position="1"/>
        <end position="83"/>
    </location>
</feature>
<keyword evidence="3" id="KW-1185">Reference proteome</keyword>
<evidence type="ECO:0000313" key="3">
    <source>
        <dbReference type="Proteomes" id="UP000307440"/>
    </source>
</evidence>
<organism evidence="2 3">
    <name type="scientific">Coprinopsis marcescibilis</name>
    <name type="common">Agaric fungus</name>
    <name type="synonym">Psathyrella marcescibilis</name>
    <dbReference type="NCBI Taxonomy" id="230819"/>
    <lineage>
        <taxon>Eukaryota</taxon>
        <taxon>Fungi</taxon>
        <taxon>Dikarya</taxon>
        <taxon>Basidiomycota</taxon>
        <taxon>Agaricomycotina</taxon>
        <taxon>Agaricomycetes</taxon>
        <taxon>Agaricomycetidae</taxon>
        <taxon>Agaricales</taxon>
        <taxon>Agaricineae</taxon>
        <taxon>Psathyrellaceae</taxon>
        <taxon>Coprinopsis</taxon>
    </lineage>
</organism>
<feature type="compositionally biased region" description="Basic and acidic residues" evidence="1">
    <location>
        <begin position="551"/>
        <end position="561"/>
    </location>
</feature>
<dbReference type="Proteomes" id="UP000307440">
    <property type="component" value="Unassembled WGS sequence"/>
</dbReference>
<sequence>MPGPSNQKRAKKKTGAHAAGAGPVGSSKNAAAKKQEQTQEPEQAGSVAAGQRVEEAEDQEVMVQNEGVEEEGHRLSRSVPQFTGEHAPVGYHLQLATTTTTAMPQVIVESPSKYAPHPDDQEGYVPDQDSQGGLEPETRVRIIQSKPFRVRCSTHKGGKNKSKGRRKSRHRPSRPLPVPPSSTSTLAPTEVGQHLHVARAPSRPISRGRARYRRGQEPYVHTHPHQQAYQQPFTNLTNMACNNGDYSYTADSNASSSSNSKYGTASWTLLTPPALASLGPPPAFPPPLPPFSSCSSGTSTPRSNVSASWLEAQGQGLVPPDTSSPLGQDPLPLPPFGESQPNSPSDVLPPAIQQIEYALSPSQHQPQRLELDLGDLTVLPGTTLSNEFHTDSKNLSSLNDPSIATANLLGNVPTKPPHPYDEFSLSDVYLPKPLQPIDTARVEAVLAQPPFIHDPGNGPRVRDVKEFLRSRFFKEEVAMDVPMCREFGQEEVLQMLCSVLDGECARILWYNKSRATSRICPTCQRLYRIGDVLPDHSLGDETVRYGFNGGESDHGGDERKAPPPPQLFREQEISGLCSPVCFILASFKFAGAIKGAWGRMEDEIDDNVWGLLNTDPLVPVRQPPLSSDSHGAKEGTIGRENGRAPAPLGGATTTTAQSLGLVVRMTRLHDLGLAQLCFGVMPEELGGN</sequence>
<evidence type="ECO:0000256" key="1">
    <source>
        <dbReference type="SAM" id="MobiDB-lite"/>
    </source>
</evidence>
<name>A0A5C3L8I2_COPMA</name>
<feature type="compositionally biased region" description="Basic residues" evidence="1">
    <location>
        <begin position="148"/>
        <end position="173"/>
    </location>
</feature>
<dbReference type="OrthoDB" id="3153997at2759"/>
<feature type="region of interest" description="Disordered" evidence="1">
    <location>
        <begin position="624"/>
        <end position="651"/>
    </location>
</feature>
<proteinExistence type="predicted"/>
<protein>
    <submittedName>
        <fullName evidence="2">Uncharacterized protein</fullName>
    </submittedName>
</protein>
<dbReference type="AlphaFoldDB" id="A0A5C3L8I2"/>
<feature type="region of interest" description="Disordered" evidence="1">
    <location>
        <begin position="545"/>
        <end position="564"/>
    </location>
</feature>
<feature type="compositionally biased region" description="Basic and acidic residues" evidence="1">
    <location>
        <begin position="630"/>
        <end position="642"/>
    </location>
</feature>
<accession>A0A5C3L8I2</accession>
<feature type="region of interest" description="Disordered" evidence="1">
    <location>
        <begin position="102"/>
        <end position="209"/>
    </location>
</feature>
<dbReference type="STRING" id="230819.A0A5C3L8I2"/>
<evidence type="ECO:0000313" key="2">
    <source>
        <dbReference type="EMBL" id="TFK29070.1"/>
    </source>
</evidence>
<gene>
    <name evidence="2" type="ORF">FA15DRAFT_664377</name>
</gene>